<proteinExistence type="predicted"/>
<dbReference type="PANTHER" id="PTHR21599:SF0">
    <property type="entry name" value="GLYCERATE KINASE"/>
    <property type="match status" value="1"/>
</dbReference>
<evidence type="ECO:0000313" key="2">
    <source>
        <dbReference type="Proteomes" id="UP000282433"/>
    </source>
</evidence>
<gene>
    <name evidence="1" type="ORF">NCTC13635_00351</name>
</gene>
<dbReference type="EMBL" id="LR134162">
    <property type="protein sequence ID" value="VEA99164.1"/>
    <property type="molecule type" value="Genomic_DNA"/>
</dbReference>
<dbReference type="Proteomes" id="UP000282433">
    <property type="component" value="Chromosome"/>
</dbReference>
<dbReference type="Gene3D" id="3.90.1510.10">
    <property type="entry name" value="Glycerate kinase, domain 2"/>
    <property type="match status" value="1"/>
</dbReference>
<dbReference type="PANTHER" id="PTHR21599">
    <property type="entry name" value="GLYCERATE KINASE"/>
    <property type="match status" value="1"/>
</dbReference>
<keyword evidence="1" id="KW-0418">Kinase</keyword>
<dbReference type="GO" id="GO:0031388">
    <property type="term" value="P:organic acid phosphorylation"/>
    <property type="evidence" value="ECO:0007669"/>
    <property type="project" value="InterPro"/>
</dbReference>
<protein>
    <submittedName>
        <fullName evidence="1">Glycerate kinase</fullName>
    </submittedName>
</protein>
<name>A0A447RH53_KLEPN</name>
<dbReference type="Pfam" id="PF02595">
    <property type="entry name" value="Gly_kinase"/>
    <property type="match status" value="1"/>
</dbReference>
<sequence>MAASVLPRPLGARFWRKDGTLLPAPAAGQDLAHIQRIDLSGLDPRLQQSEIQASCDVTNPLLGEHGATWVYGAQKGADEAALCELEAGMAHYSQLLTQTLRIRRQRTARRRGRGRYGGCAYRLYRRHAASGH</sequence>
<reference evidence="1 2" key="1">
    <citation type="submission" date="2018-12" db="EMBL/GenBank/DDBJ databases">
        <authorList>
            <consortium name="Pathogen Informatics"/>
        </authorList>
    </citation>
    <scope>NUCLEOTIDE SEQUENCE [LARGE SCALE GENOMIC DNA]</scope>
    <source>
        <strain evidence="1 2">NCTC13635</strain>
    </source>
</reference>
<dbReference type="AlphaFoldDB" id="A0A447RH53"/>
<keyword evidence="1" id="KW-0808">Transferase</keyword>
<dbReference type="InterPro" id="IPR004381">
    <property type="entry name" value="Glycerate_kinase"/>
</dbReference>
<dbReference type="SUPFAM" id="SSF110738">
    <property type="entry name" value="Glycerate kinase I"/>
    <property type="match status" value="1"/>
</dbReference>
<dbReference type="InterPro" id="IPR018193">
    <property type="entry name" value="Glyc_kinase_flavodox-like_fold"/>
</dbReference>
<organism evidence="1 2">
    <name type="scientific">Klebsiella pneumoniae</name>
    <dbReference type="NCBI Taxonomy" id="573"/>
    <lineage>
        <taxon>Bacteria</taxon>
        <taxon>Pseudomonadati</taxon>
        <taxon>Pseudomonadota</taxon>
        <taxon>Gammaproteobacteria</taxon>
        <taxon>Enterobacterales</taxon>
        <taxon>Enterobacteriaceae</taxon>
        <taxon>Klebsiella/Raoultella group</taxon>
        <taxon>Klebsiella</taxon>
        <taxon>Klebsiella pneumoniae complex</taxon>
    </lineage>
</organism>
<accession>A0A447RH53</accession>
<evidence type="ECO:0000313" key="1">
    <source>
        <dbReference type="EMBL" id="VEA99164.1"/>
    </source>
</evidence>
<dbReference type="InterPro" id="IPR036129">
    <property type="entry name" value="Glycerate_kinase_sf"/>
</dbReference>
<dbReference type="GO" id="GO:0008887">
    <property type="term" value="F:glycerate kinase activity"/>
    <property type="evidence" value="ECO:0007669"/>
    <property type="project" value="InterPro"/>
</dbReference>